<organism evidence="5">
    <name type="scientific">Sesamum calycinum</name>
    <dbReference type="NCBI Taxonomy" id="2727403"/>
    <lineage>
        <taxon>Eukaryota</taxon>
        <taxon>Viridiplantae</taxon>
        <taxon>Streptophyta</taxon>
        <taxon>Embryophyta</taxon>
        <taxon>Tracheophyta</taxon>
        <taxon>Spermatophyta</taxon>
        <taxon>Magnoliopsida</taxon>
        <taxon>eudicotyledons</taxon>
        <taxon>Gunneridae</taxon>
        <taxon>Pentapetalae</taxon>
        <taxon>asterids</taxon>
        <taxon>lamiids</taxon>
        <taxon>Lamiales</taxon>
        <taxon>Pedaliaceae</taxon>
        <taxon>Sesamum</taxon>
    </lineage>
</organism>
<reference evidence="5" key="1">
    <citation type="submission" date="2020-06" db="EMBL/GenBank/DDBJ databases">
        <authorList>
            <person name="Li T."/>
            <person name="Hu X."/>
            <person name="Zhang T."/>
            <person name="Song X."/>
            <person name="Zhang H."/>
            <person name="Dai N."/>
            <person name="Sheng W."/>
            <person name="Hou X."/>
            <person name="Wei L."/>
        </authorList>
    </citation>
    <scope>NUCLEOTIDE SEQUENCE</scope>
    <source>
        <strain evidence="5">KEN8</strain>
        <tissue evidence="5">Leaf</tissue>
    </source>
</reference>
<dbReference type="PANTHER" id="PTHR34997:SF1">
    <property type="entry name" value="PEPTIDOGLYCAN-BINDING LYSIN DOMAIN"/>
    <property type="match status" value="1"/>
</dbReference>
<feature type="chain" id="PRO_5043890016" description="LysM domain-containing protein" evidence="3">
    <location>
        <begin position="21"/>
        <end position="86"/>
    </location>
</feature>
<evidence type="ECO:0000256" key="1">
    <source>
        <dbReference type="ARBA" id="ARBA00022669"/>
    </source>
</evidence>
<feature type="signal peptide" evidence="3">
    <location>
        <begin position="1"/>
        <end position="20"/>
    </location>
</feature>
<dbReference type="SMART" id="SM00257">
    <property type="entry name" value="LysM"/>
    <property type="match status" value="1"/>
</dbReference>
<dbReference type="PROSITE" id="PS51782">
    <property type="entry name" value="LYSM"/>
    <property type="match status" value="1"/>
</dbReference>
<evidence type="ECO:0000256" key="2">
    <source>
        <dbReference type="ARBA" id="ARBA00023026"/>
    </source>
</evidence>
<proteinExistence type="predicted"/>
<reference evidence="5" key="2">
    <citation type="journal article" date="2024" name="Plant">
        <title>Genomic evolution and insights into agronomic trait innovations of Sesamum species.</title>
        <authorList>
            <person name="Miao H."/>
            <person name="Wang L."/>
            <person name="Qu L."/>
            <person name="Liu H."/>
            <person name="Sun Y."/>
            <person name="Le M."/>
            <person name="Wang Q."/>
            <person name="Wei S."/>
            <person name="Zheng Y."/>
            <person name="Lin W."/>
            <person name="Duan Y."/>
            <person name="Cao H."/>
            <person name="Xiong S."/>
            <person name="Wang X."/>
            <person name="Wei L."/>
            <person name="Li C."/>
            <person name="Ma Q."/>
            <person name="Ju M."/>
            <person name="Zhao R."/>
            <person name="Li G."/>
            <person name="Mu C."/>
            <person name="Tian Q."/>
            <person name="Mei H."/>
            <person name="Zhang T."/>
            <person name="Gao T."/>
            <person name="Zhang H."/>
        </authorList>
    </citation>
    <scope>NUCLEOTIDE SEQUENCE</scope>
    <source>
        <strain evidence="5">KEN8</strain>
    </source>
</reference>
<keyword evidence="1" id="KW-0147">Chitin-binding</keyword>
<protein>
    <recommendedName>
        <fullName evidence="4">LysM domain-containing protein</fullName>
    </recommendedName>
</protein>
<accession>A0AAW2Q3L8</accession>
<dbReference type="GO" id="GO:0008061">
    <property type="term" value="F:chitin binding"/>
    <property type="evidence" value="ECO:0007669"/>
    <property type="project" value="UniProtKB-KW"/>
</dbReference>
<dbReference type="AlphaFoldDB" id="A0AAW2Q3L8"/>
<comment type="caution">
    <text evidence="5">The sequence shown here is derived from an EMBL/GenBank/DDBJ whole genome shotgun (WGS) entry which is preliminary data.</text>
</comment>
<dbReference type="Pfam" id="PF01476">
    <property type="entry name" value="LysM"/>
    <property type="match status" value="1"/>
</dbReference>
<evidence type="ECO:0000313" key="5">
    <source>
        <dbReference type="EMBL" id="KAL0362329.1"/>
    </source>
</evidence>
<name>A0AAW2Q3L8_9LAMI</name>
<evidence type="ECO:0000259" key="4">
    <source>
        <dbReference type="PROSITE" id="PS51782"/>
    </source>
</evidence>
<keyword evidence="3" id="KW-0732">Signal</keyword>
<sequence>MFFKLVFVLSLVLMISGADSINIGIGIGGQDSSAVCNGVHGAVSGDTCSTVAQEFGLSLQDFMNINPNINCDVIFVGQWLCVDGSA</sequence>
<dbReference type="InterPro" id="IPR036779">
    <property type="entry name" value="LysM_dom_sf"/>
</dbReference>
<dbReference type="CDD" id="cd00118">
    <property type="entry name" value="LysM"/>
    <property type="match status" value="1"/>
</dbReference>
<dbReference type="SUPFAM" id="SSF54106">
    <property type="entry name" value="LysM domain"/>
    <property type="match status" value="1"/>
</dbReference>
<dbReference type="InterPro" id="IPR018392">
    <property type="entry name" value="LysM"/>
</dbReference>
<dbReference type="InterPro" id="IPR052210">
    <property type="entry name" value="LysM1-like"/>
</dbReference>
<evidence type="ECO:0000256" key="3">
    <source>
        <dbReference type="SAM" id="SignalP"/>
    </source>
</evidence>
<feature type="domain" description="LysM" evidence="4">
    <location>
        <begin position="38"/>
        <end position="82"/>
    </location>
</feature>
<gene>
    <name evidence="5" type="ORF">Scaly_1188100</name>
</gene>
<dbReference type="EMBL" id="JACGWM010000007">
    <property type="protein sequence ID" value="KAL0362329.1"/>
    <property type="molecule type" value="Genomic_DNA"/>
</dbReference>
<dbReference type="Gene3D" id="3.10.350.10">
    <property type="entry name" value="LysM domain"/>
    <property type="match status" value="1"/>
</dbReference>
<keyword evidence="2" id="KW-0843">Virulence</keyword>
<dbReference type="PANTHER" id="PTHR34997">
    <property type="entry name" value="AM15"/>
    <property type="match status" value="1"/>
</dbReference>